<evidence type="ECO:0000256" key="5">
    <source>
        <dbReference type="ARBA" id="ARBA00022801"/>
    </source>
</evidence>
<dbReference type="AlphaFoldDB" id="A0A371IUL3"/>
<dbReference type="RefSeq" id="WP_095406667.1">
    <property type="nucleotide sequence ID" value="NZ_NOJZ02000005.1"/>
</dbReference>
<dbReference type="SUPFAM" id="SSF89550">
    <property type="entry name" value="PHP domain-like"/>
    <property type="match status" value="1"/>
</dbReference>
<proteinExistence type="inferred from homology"/>
<feature type="domain" description="PHP" evidence="9">
    <location>
        <begin position="3"/>
        <end position="212"/>
    </location>
</feature>
<evidence type="ECO:0000256" key="8">
    <source>
        <dbReference type="RuleBase" id="RU366003"/>
    </source>
</evidence>
<dbReference type="Gene3D" id="3.20.20.140">
    <property type="entry name" value="Metal-dependent hydrolases"/>
    <property type="match status" value="1"/>
</dbReference>
<keyword evidence="11" id="KW-1185">Reference proteome</keyword>
<dbReference type="OrthoDB" id="9775255at2"/>
<dbReference type="Proteomes" id="UP000243494">
    <property type="component" value="Unassembled WGS sequence"/>
</dbReference>
<evidence type="ECO:0000256" key="3">
    <source>
        <dbReference type="ARBA" id="ARBA00013085"/>
    </source>
</evidence>
<dbReference type="EC" id="3.1.3.15" evidence="3 8"/>
<comment type="catalytic activity">
    <reaction evidence="7 8">
        <text>L-histidinol phosphate + H2O = L-histidinol + phosphate</text>
        <dbReference type="Rhea" id="RHEA:14465"/>
        <dbReference type="ChEBI" id="CHEBI:15377"/>
        <dbReference type="ChEBI" id="CHEBI:43474"/>
        <dbReference type="ChEBI" id="CHEBI:57699"/>
        <dbReference type="ChEBI" id="CHEBI:57980"/>
        <dbReference type="EC" id="3.1.3.15"/>
    </reaction>
</comment>
<gene>
    <name evidence="10" type="ORF">CHF27_004905</name>
</gene>
<dbReference type="GO" id="GO:0005737">
    <property type="term" value="C:cytoplasm"/>
    <property type="evidence" value="ECO:0007669"/>
    <property type="project" value="TreeGrafter"/>
</dbReference>
<evidence type="ECO:0000256" key="4">
    <source>
        <dbReference type="ARBA" id="ARBA00022605"/>
    </source>
</evidence>
<dbReference type="Pfam" id="PF13263">
    <property type="entry name" value="PHP_C"/>
    <property type="match status" value="1"/>
</dbReference>
<evidence type="ECO:0000256" key="7">
    <source>
        <dbReference type="ARBA" id="ARBA00049158"/>
    </source>
</evidence>
<comment type="pathway">
    <text evidence="1 8">Amino-acid biosynthesis; L-histidine biosynthesis; L-histidine from 5-phospho-alpha-D-ribose 1-diphosphate: step 8/9.</text>
</comment>
<keyword evidence="6 8" id="KW-0368">Histidine biosynthesis</keyword>
<dbReference type="CDD" id="cd12110">
    <property type="entry name" value="PHP_HisPPase_Hisj_like"/>
    <property type="match status" value="1"/>
</dbReference>
<dbReference type="InterPro" id="IPR004013">
    <property type="entry name" value="PHP_dom"/>
</dbReference>
<name>A0A371IUL3_9FIRM</name>
<dbReference type="GO" id="GO:0000105">
    <property type="term" value="P:L-histidine biosynthetic process"/>
    <property type="evidence" value="ECO:0007669"/>
    <property type="project" value="UniProtKB-UniRule"/>
</dbReference>
<dbReference type="PANTHER" id="PTHR21039">
    <property type="entry name" value="HISTIDINOL PHOSPHATASE-RELATED"/>
    <property type="match status" value="1"/>
</dbReference>
<protein>
    <recommendedName>
        <fullName evidence="3 8">Histidinol-phosphatase</fullName>
        <shortName evidence="8">HolPase</shortName>
        <ecNumber evidence="3 8">3.1.3.15</ecNumber>
    </recommendedName>
</protein>
<dbReference type="NCBIfam" id="NF005996">
    <property type="entry name" value="PRK08123.1"/>
    <property type="match status" value="1"/>
</dbReference>
<dbReference type="InterPro" id="IPR010140">
    <property type="entry name" value="Histidinol_P_phosphatase_HisJ"/>
</dbReference>
<evidence type="ECO:0000256" key="2">
    <source>
        <dbReference type="ARBA" id="ARBA00009152"/>
    </source>
</evidence>
<sequence>MKDGHIHTPYCPHGSNDSFEEYIERAIEVGLTEITFTEHLPLPDNFEDPSPKKDSAMSIKDINCYIKTVNKLKEKYKDKIKINLGVEVDYLEGYEKEIKEVLNTYGHEFDDAILSVHILNVGKQYYCMDFSKDEFKKISTLLGGVDNVYYKYYKTLKKAIDADLGQYKPKRIGHLNLVRKFNQIYPYDYKNNIVLEEVVKSIKEKGYEVDYNVSGARYEYCKEPYISGYLLKLIQKYDIPMVLGSDSHRAKDIGRYMVEA</sequence>
<accession>A0A371IUL3</accession>
<evidence type="ECO:0000256" key="1">
    <source>
        <dbReference type="ARBA" id="ARBA00004970"/>
    </source>
</evidence>
<reference evidence="10 11" key="1">
    <citation type="journal article" date="2017" name="Genome Announc.">
        <title>Draft Genome Sequence of Romboutsia maritimum sp. nov. Strain CCRI-22766(T), Isolated from Coastal Estuarine Mud.</title>
        <authorList>
            <person name="Maheux A.F."/>
            <person name="Boudreau D.K."/>
            <person name="Berube E."/>
            <person name="Boissinot M."/>
            <person name="Raymond F."/>
            <person name="Brodeur S."/>
            <person name="Corbeil J."/>
            <person name="Brightwell G."/>
            <person name="Broda D."/>
            <person name="Omar R.F."/>
            <person name="Bergeron M.G."/>
        </authorList>
    </citation>
    <scope>NUCLEOTIDE SEQUENCE [LARGE SCALE GENOMIC DNA]</scope>
    <source>
        <strain evidence="10 11">CCRI-22766</strain>
    </source>
</reference>
<evidence type="ECO:0000259" key="9">
    <source>
        <dbReference type="Pfam" id="PF02811"/>
    </source>
</evidence>
<comment type="similarity">
    <text evidence="2 8">Belongs to the PHP hydrolase family. HisK subfamily.</text>
</comment>
<evidence type="ECO:0000313" key="10">
    <source>
        <dbReference type="EMBL" id="RDY24159.1"/>
    </source>
</evidence>
<dbReference type="GO" id="GO:0004401">
    <property type="term" value="F:histidinol-phosphatase activity"/>
    <property type="evidence" value="ECO:0007669"/>
    <property type="project" value="UniProtKB-UniRule"/>
</dbReference>
<evidence type="ECO:0000256" key="6">
    <source>
        <dbReference type="ARBA" id="ARBA00023102"/>
    </source>
</evidence>
<dbReference type="InterPro" id="IPR016195">
    <property type="entry name" value="Pol/histidinol_Pase-like"/>
</dbReference>
<dbReference type="Pfam" id="PF02811">
    <property type="entry name" value="PHP"/>
    <property type="match status" value="1"/>
</dbReference>
<comment type="caution">
    <text evidence="10">The sequence shown here is derived from an EMBL/GenBank/DDBJ whole genome shotgun (WGS) entry which is preliminary data.</text>
</comment>
<dbReference type="UniPathway" id="UPA00031">
    <property type="reaction ID" value="UER00013"/>
</dbReference>
<organism evidence="10 11">
    <name type="scientific">Romboutsia maritimum</name>
    <dbReference type="NCBI Taxonomy" id="2020948"/>
    <lineage>
        <taxon>Bacteria</taxon>
        <taxon>Bacillati</taxon>
        <taxon>Bacillota</taxon>
        <taxon>Clostridia</taxon>
        <taxon>Peptostreptococcales</taxon>
        <taxon>Peptostreptococcaceae</taxon>
        <taxon>Romboutsia</taxon>
    </lineage>
</organism>
<dbReference type="NCBIfam" id="TIGR01856">
    <property type="entry name" value="hisJ_fam"/>
    <property type="match status" value="1"/>
</dbReference>
<keyword evidence="5 8" id="KW-0378">Hydrolase</keyword>
<keyword evidence="4 8" id="KW-0028">Amino-acid biosynthesis</keyword>
<evidence type="ECO:0000313" key="11">
    <source>
        <dbReference type="Proteomes" id="UP000243494"/>
    </source>
</evidence>
<dbReference type="EMBL" id="NOJZ02000005">
    <property type="protein sequence ID" value="RDY24159.1"/>
    <property type="molecule type" value="Genomic_DNA"/>
</dbReference>
<dbReference type="PANTHER" id="PTHR21039:SF0">
    <property type="entry name" value="HISTIDINOL-PHOSPHATASE"/>
    <property type="match status" value="1"/>
</dbReference>